<feature type="compositionally biased region" description="Basic and acidic residues" evidence="1">
    <location>
        <begin position="1"/>
        <end position="10"/>
    </location>
</feature>
<keyword evidence="3" id="KW-1185">Reference proteome</keyword>
<proteinExistence type="predicted"/>
<name>A0AAN7MX88_MYCAM</name>
<dbReference type="Proteomes" id="UP001333110">
    <property type="component" value="Unassembled WGS sequence"/>
</dbReference>
<reference evidence="2 3" key="1">
    <citation type="journal article" date="2023" name="J. Hered.">
        <title>Chromosome-level genome of the wood stork (Mycteria americana) provides insight into avian chromosome evolution.</title>
        <authorList>
            <person name="Flamio R. Jr."/>
            <person name="Ramstad K.M."/>
        </authorList>
    </citation>
    <scope>NUCLEOTIDE SEQUENCE [LARGE SCALE GENOMIC DNA]</scope>
    <source>
        <strain evidence="2">JAX WOST 10</strain>
    </source>
</reference>
<comment type="caution">
    <text evidence="2">The sequence shown here is derived from an EMBL/GenBank/DDBJ whole genome shotgun (WGS) entry which is preliminary data.</text>
</comment>
<protein>
    <submittedName>
        <fullName evidence="2">Uncharacterized protein</fullName>
    </submittedName>
</protein>
<evidence type="ECO:0000256" key="1">
    <source>
        <dbReference type="SAM" id="MobiDB-lite"/>
    </source>
</evidence>
<dbReference type="AlphaFoldDB" id="A0AAN7MX88"/>
<feature type="region of interest" description="Disordered" evidence="1">
    <location>
        <begin position="1"/>
        <end position="36"/>
    </location>
</feature>
<sequence>MEGQQDEKFGQDGSSPQCMPPQDGSTPAAHGCKQQLHGDTISASGLKASFIQAPYASRTCKPQLQEVNLSKSSSPVSILQVHRSKAPPLACTHAFCSPDYQGLNAKFPKSQTEESFPNIQSKPPLVQLETSSSYPIPCYLGEETDPHLSTPSFQGVVESDKVSPQPPFLQAKQPQVPQPLLIGLVLQTLHQLCCPSLDTLQPLTVSLGVRGPTLNTAFEVRPHQGRVQGHDHCPSPAGRTIADTSQDAVGLLGHLGALLAHIQAAVDQHPQVLFRWAAFQPLFPKPVVLHGVAVAQVQKEQQTEQGDGPKLSDQTDQHRENIGIKMLRAEPVLQRNPYKCEVTPGIRHLAPHHAT</sequence>
<evidence type="ECO:0000313" key="2">
    <source>
        <dbReference type="EMBL" id="KAK4813521.1"/>
    </source>
</evidence>
<evidence type="ECO:0000313" key="3">
    <source>
        <dbReference type="Proteomes" id="UP001333110"/>
    </source>
</evidence>
<gene>
    <name evidence="2" type="ORF">QYF61_009247</name>
</gene>
<dbReference type="EMBL" id="JAUNZN010000012">
    <property type="protein sequence ID" value="KAK4813521.1"/>
    <property type="molecule type" value="Genomic_DNA"/>
</dbReference>
<accession>A0AAN7MX88</accession>
<organism evidence="2 3">
    <name type="scientific">Mycteria americana</name>
    <name type="common">Wood stork</name>
    <dbReference type="NCBI Taxonomy" id="33587"/>
    <lineage>
        <taxon>Eukaryota</taxon>
        <taxon>Metazoa</taxon>
        <taxon>Chordata</taxon>
        <taxon>Craniata</taxon>
        <taxon>Vertebrata</taxon>
        <taxon>Euteleostomi</taxon>
        <taxon>Archelosauria</taxon>
        <taxon>Archosauria</taxon>
        <taxon>Dinosauria</taxon>
        <taxon>Saurischia</taxon>
        <taxon>Theropoda</taxon>
        <taxon>Coelurosauria</taxon>
        <taxon>Aves</taxon>
        <taxon>Neognathae</taxon>
        <taxon>Neoaves</taxon>
        <taxon>Aequornithes</taxon>
        <taxon>Ciconiiformes</taxon>
        <taxon>Ciconiidae</taxon>
        <taxon>Mycteria</taxon>
    </lineage>
</organism>